<dbReference type="EMBL" id="VDCQ01000049">
    <property type="protein sequence ID" value="TNJ63048.1"/>
    <property type="molecule type" value="Genomic_DNA"/>
</dbReference>
<organism evidence="9 10">
    <name type="scientific">Paenibacillus hemerocallicola</name>
    <dbReference type="NCBI Taxonomy" id="1172614"/>
    <lineage>
        <taxon>Bacteria</taxon>
        <taxon>Bacillati</taxon>
        <taxon>Bacillota</taxon>
        <taxon>Bacilli</taxon>
        <taxon>Bacillales</taxon>
        <taxon>Paenibacillaceae</taxon>
        <taxon>Paenibacillus</taxon>
    </lineage>
</organism>
<keyword evidence="4 8" id="KW-0378">Hydrolase</keyword>
<dbReference type="InterPro" id="IPR003738">
    <property type="entry name" value="SRAP"/>
</dbReference>
<keyword evidence="6" id="KW-0238">DNA-binding</keyword>
<sequence length="239" mass="27050">MCGRYTITISLEELLLRFHIDPAFPLYHRPRYNVAPGQLVPAIVNDGERNRIGELKWGLIPQWAKDESIGSKMINARAETVAEKPAYRIPLERKRCLVPADGFYEWKKKDDGKTKQPMRITLRNEAMFAMAGLYDIWTTPDGRKVSTCTVITTAPNRLMADIHDRMPVILRPEHESVWLDRGMRDTSRLLDMLKPYPAEEMRAYPVAAGVGNVSNDGPECIRELDDAAGAAKRREGAGE</sequence>
<reference evidence="9 10" key="1">
    <citation type="submission" date="2019-05" db="EMBL/GenBank/DDBJ databases">
        <title>We sequenced the genome of Paenibacillus hemerocallicola KCTC 33185 for further insight into its adaptation and study the phylogeny of Paenibacillus.</title>
        <authorList>
            <person name="Narsing Rao M.P."/>
        </authorList>
    </citation>
    <scope>NUCLEOTIDE SEQUENCE [LARGE SCALE GENOMIC DNA]</scope>
    <source>
        <strain evidence="9 10">KCTC 33185</strain>
    </source>
</reference>
<dbReference type="EC" id="3.4.-.-" evidence="8"/>
<evidence type="ECO:0000256" key="7">
    <source>
        <dbReference type="ARBA" id="ARBA00023239"/>
    </source>
</evidence>
<dbReference type="PANTHER" id="PTHR13604:SF0">
    <property type="entry name" value="ABASIC SITE PROCESSING PROTEIN HMCES"/>
    <property type="match status" value="1"/>
</dbReference>
<keyword evidence="3" id="KW-0227">DNA damage</keyword>
<keyword evidence="10" id="KW-1185">Reference proteome</keyword>
<evidence type="ECO:0000256" key="6">
    <source>
        <dbReference type="ARBA" id="ARBA00023125"/>
    </source>
</evidence>
<proteinExistence type="inferred from homology"/>
<evidence type="ECO:0000256" key="3">
    <source>
        <dbReference type="ARBA" id="ARBA00022763"/>
    </source>
</evidence>
<name>A0A5C4T1Q5_9BACL</name>
<evidence type="ECO:0000256" key="5">
    <source>
        <dbReference type="ARBA" id="ARBA00023124"/>
    </source>
</evidence>
<evidence type="ECO:0000256" key="4">
    <source>
        <dbReference type="ARBA" id="ARBA00022801"/>
    </source>
</evidence>
<gene>
    <name evidence="9" type="ORF">FE784_27610</name>
</gene>
<dbReference type="InterPro" id="IPR036590">
    <property type="entry name" value="SRAP-like"/>
</dbReference>
<keyword evidence="2 8" id="KW-0645">Protease</keyword>
<dbReference type="GO" id="GO:0016829">
    <property type="term" value="F:lyase activity"/>
    <property type="evidence" value="ECO:0007669"/>
    <property type="project" value="UniProtKB-KW"/>
</dbReference>
<comment type="similarity">
    <text evidence="1 8">Belongs to the SOS response-associated peptidase family.</text>
</comment>
<dbReference type="SUPFAM" id="SSF143081">
    <property type="entry name" value="BB1717-like"/>
    <property type="match status" value="1"/>
</dbReference>
<evidence type="ECO:0000256" key="8">
    <source>
        <dbReference type="RuleBase" id="RU364100"/>
    </source>
</evidence>
<protein>
    <recommendedName>
        <fullName evidence="8">Abasic site processing protein</fullName>
        <ecNumber evidence="8">3.4.-.-</ecNumber>
    </recommendedName>
</protein>
<dbReference type="Pfam" id="PF02586">
    <property type="entry name" value="SRAP"/>
    <property type="match status" value="1"/>
</dbReference>
<dbReference type="OrthoDB" id="9782620at2"/>
<evidence type="ECO:0000313" key="10">
    <source>
        <dbReference type="Proteomes" id="UP000307943"/>
    </source>
</evidence>
<keyword evidence="7" id="KW-0456">Lyase</keyword>
<dbReference type="Proteomes" id="UP000307943">
    <property type="component" value="Unassembled WGS sequence"/>
</dbReference>
<dbReference type="GO" id="GO:0106300">
    <property type="term" value="P:protein-DNA covalent cross-linking repair"/>
    <property type="evidence" value="ECO:0007669"/>
    <property type="project" value="InterPro"/>
</dbReference>
<dbReference type="PANTHER" id="PTHR13604">
    <property type="entry name" value="DC12-RELATED"/>
    <property type="match status" value="1"/>
</dbReference>
<dbReference type="RefSeq" id="WP_139605480.1">
    <property type="nucleotide sequence ID" value="NZ_VDCQ01000049.1"/>
</dbReference>
<evidence type="ECO:0000313" key="9">
    <source>
        <dbReference type="EMBL" id="TNJ63048.1"/>
    </source>
</evidence>
<dbReference type="GO" id="GO:0006508">
    <property type="term" value="P:proteolysis"/>
    <property type="evidence" value="ECO:0007669"/>
    <property type="project" value="UniProtKB-KW"/>
</dbReference>
<dbReference type="GO" id="GO:0008233">
    <property type="term" value="F:peptidase activity"/>
    <property type="evidence" value="ECO:0007669"/>
    <property type="project" value="UniProtKB-KW"/>
</dbReference>
<dbReference type="GO" id="GO:0003697">
    <property type="term" value="F:single-stranded DNA binding"/>
    <property type="evidence" value="ECO:0007669"/>
    <property type="project" value="InterPro"/>
</dbReference>
<dbReference type="Gene3D" id="3.90.1680.10">
    <property type="entry name" value="SOS response associated peptidase-like"/>
    <property type="match status" value="1"/>
</dbReference>
<dbReference type="AlphaFoldDB" id="A0A5C4T1Q5"/>
<accession>A0A5C4T1Q5</accession>
<keyword evidence="5" id="KW-0190">Covalent protein-DNA linkage</keyword>
<comment type="caution">
    <text evidence="9">The sequence shown here is derived from an EMBL/GenBank/DDBJ whole genome shotgun (WGS) entry which is preliminary data.</text>
</comment>
<evidence type="ECO:0000256" key="2">
    <source>
        <dbReference type="ARBA" id="ARBA00022670"/>
    </source>
</evidence>
<evidence type="ECO:0000256" key="1">
    <source>
        <dbReference type="ARBA" id="ARBA00008136"/>
    </source>
</evidence>